<dbReference type="NCBIfam" id="NF002270">
    <property type="entry name" value="PRK01202.1"/>
    <property type="match status" value="1"/>
</dbReference>
<dbReference type="GO" id="GO:0005960">
    <property type="term" value="C:glycine cleavage complex"/>
    <property type="evidence" value="ECO:0007669"/>
    <property type="project" value="UniProtKB-UniRule"/>
</dbReference>
<comment type="subunit">
    <text evidence="5">The glycine cleavage system is composed of four proteins: P, T, L and H.</text>
</comment>
<evidence type="ECO:0000256" key="5">
    <source>
        <dbReference type="RuleBase" id="RU364055"/>
    </source>
</evidence>
<evidence type="ECO:0000256" key="2">
    <source>
        <dbReference type="ARBA" id="ARBA00022823"/>
    </source>
</evidence>
<comment type="subcellular location">
    <subcellularLocation>
        <location evidence="5">Mitochondrion</location>
    </subcellularLocation>
</comment>
<keyword evidence="8" id="KW-1185">Reference proteome</keyword>
<dbReference type="PANTHER" id="PTHR11715:SF3">
    <property type="entry name" value="GLYCINE CLEAVAGE SYSTEM H PROTEIN-RELATED"/>
    <property type="match status" value="1"/>
</dbReference>
<dbReference type="PROSITE" id="PS50968">
    <property type="entry name" value="BIOTINYL_LIPOYL"/>
    <property type="match status" value="1"/>
</dbReference>
<organism evidence="7 8">
    <name type="scientific">Ambispora gerdemannii</name>
    <dbReference type="NCBI Taxonomy" id="144530"/>
    <lineage>
        <taxon>Eukaryota</taxon>
        <taxon>Fungi</taxon>
        <taxon>Fungi incertae sedis</taxon>
        <taxon>Mucoromycota</taxon>
        <taxon>Glomeromycotina</taxon>
        <taxon>Glomeromycetes</taxon>
        <taxon>Archaeosporales</taxon>
        <taxon>Ambisporaceae</taxon>
        <taxon>Ambispora</taxon>
    </lineage>
</organism>
<name>A0A9N8ZMR2_9GLOM</name>
<dbReference type="AlphaFoldDB" id="A0A9N8ZMR2"/>
<dbReference type="GO" id="GO:0019464">
    <property type="term" value="P:glycine decarboxylation via glycine cleavage system"/>
    <property type="evidence" value="ECO:0007669"/>
    <property type="project" value="UniProtKB-UniRule"/>
</dbReference>
<sequence>MSWLISSRYVSAHLLRPAPPLAILHLNSNIFSRCYTTKRYTREHEWVGVEDSLATVGITDHAQISLGEVVYVETPALDRKVKKQESIGAIESVKAASDVYAPVSGDVVLVNEKLGDYPALINKSPENEGWLCKIKMSDPSEIDGLLDAEAYEEFIAAEK</sequence>
<dbReference type="EMBL" id="CAJVPL010000473">
    <property type="protein sequence ID" value="CAG8501118.1"/>
    <property type="molecule type" value="Genomic_DNA"/>
</dbReference>
<dbReference type="Proteomes" id="UP000789831">
    <property type="component" value="Unassembled WGS sequence"/>
</dbReference>
<keyword evidence="3 5" id="KW-0809">Transit peptide</keyword>
<dbReference type="PANTHER" id="PTHR11715">
    <property type="entry name" value="GLYCINE CLEAVAGE SYSTEM H PROTEIN"/>
    <property type="match status" value="1"/>
</dbReference>
<dbReference type="Pfam" id="PF01597">
    <property type="entry name" value="GCV_H"/>
    <property type="match status" value="1"/>
</dbReference>
<dbReference type="InterPro" id="IPR011053">
    <property type="entry name" value="Single_hybrid_motif"/>
</dbReference>
<dbReference type="InterPro" id="IPR033753">
    <property type="entry name" value="GCV_H/Fam206"/>
</dbReference>
<dbReference type="OrthoDB" id="10264154at2759"/>
<proteinExistence type="inferred from homology"/>
<accession>A0A9N8ZMR2</accession>
<comment type="caution">
    <text evidence="7">The sequence shown here is derived from an EMBL/GenBank/DDBJ whole genome shotgun (WGS) entry which is preliminary data.</text>
</comment>
<dbReference type="SUPFAM" id="SSF51230">
    <property type="entry name" value="Single hybrid motif"/>
    <property type="match status" value="1"/>
</dbReference>
<dbReference type="GO" id="GO:0009249">
    <property type="term" value="P:protein lipoylation"/>
    <property type="evidence" value="ECO:0007669"/>
    <property type="project" value="TreeGrafter"/>
</dbReference>
<reference evidence="7" key="1">
    <citation type="submission" date="2021-06" db="EMBL/GenBank/DDBJ databases">
        <authorList>
            <person name="Kallberg Y."/>
            <person name="Tangrot J."/>
            <person name="Rosling A."/>
        </authorList>
    </citation>
    <scope>NUCLEOTIDE SEQUENCE</scope>
    <source>
        <strain evidence="7">MT106</strain>
    </source>
</reference>
<dbReference type="NCBIfam" id="TIGR00527">
    <property type="entry name" value="gcvH"/>
    <property type="match status" value="1"/>
</dbReference>
<dbReference type="GO" id="GO:0005739">
    <property type="term" value="C:mitochondrion"/>
    <property type="evidence" value="ECO:0007669"/>
    <property type="project" value="UniProtKB-SubCell"/>
</dbReference>
<feature type="domain" description="Lipoyl-binding" evidence="6">
    <location>
        <begin position="53"/>
        <end position="135"/>
    </location>
</feature>
<feature type="modified residue" description="N6-lipoyllysine" evidence="4">
    <location>
        <position position="94"/>
    </location>
</feature>
<comment type="cofactor">
    <cofactor evidence="5">
        <name>(R)-lipoate</name>
        <dbReference type="ChEBI" id="CHEBI:83088"/>
    </cofactor>
    <text evidence="5">Binds 1 lipoyl cofactor covalently.</text>
</comment>
<evidence type="ECO:0000313" key="7">
    <source>
        <dbReference type="EMBL" id="CAG8501118.1"/>
    </source>
</evidence>
<evidence type="ECO:0000256" key="4">
    <source>
        <dbReference type="PIRSR" id="PIRSR617453-50"/>
    </source>
</evidence>
<keyword evidence="5" id="KW-0496">Mitochondrion</keyword>
<keyword evidence="2 4" id="KW-0450">Lipoyl</keyword>
<dbReference type="InterPro" id="IPR003016">
    <property type="entry name" value="2-oxoA_DH_lipoyl-BS"/>
</dbReference>
<gene>
    <name evidence="7" type="ORF">AGERDE_LOCUS4252</name>
</gene>
<comment type="function">
    <text evidence="5">The H protein shuttles the methylamine group of glycine from the P protein to the T protein.</text>
</comment>
<dbReference type="HAMAP" id="MF_00272">
    <property type="entry name" value="GcvH"/>
    <property type="match status" value="1"/>
</dbReference>
<evidence type="ECO:0000256" key="3">
    <source>
        <dbReference type="ARBA" id="ARBA00022946"/>
    </source>
</evidence>
<dbReference type="CDD" id="cd06848">
    <property type="entry name" value="GCS_H"/>
    <property type="match status" value="1"/>
</dbReference>
<comment type="similarity">
    <text evidence="1 5">Belongs to the GcvH family.</text>
</comment>
<evidence type="ECO:0000259" key="6">
    <source>
        <dbReference type="PROSITE" id="PS50968"/>
    </source>
</evidence>
<evidence type="ECO:0000256" key="1">
    <source>
        <dbReference type="ARBA" id="ARBA00009249"/>
    </source>
</evidence>
<protein>
    <recommendedName>
        <fullName evidence="5">Glycine cleavage system H protein</fullName>
    </recommendedName>
</protein>
<evidence type="ECO:0000313" key="8">
    <source>
        <dbReference type="Proteomes" id="UP000789831"/>
    </source>
</evidence>
<dbReference type="InterPro" id="IPR017453">
    <property type="entry name" value="GCV_H_sub"/>
</dbReference>
<dbReference type="PROSITE" id="PS00189">
    <property type="entry name" value="LIPOYL"/>
    <property type="match status" value="1"/>
</dbReference>
<dbReference type="InterPro" id="IPR002930">
    <property type="entry name" value="GCV_H"/>
</dbReference>
<dbReference type="InterPro" id="IPR000089">
    <property type="entry name" value="Biotin_lipoyl"/>
</dbReference>
<dbReference type="Gene3D" id="2.40.50.100">
    <property type="match status" value="1"/>
</dbReference>